<dbReference type="Proteomes" id="UP000002571">
    <property type="component" value="Chromosome 1"/>
</dbReference>
<organism evidence="1 2">
    <name type="scientific">Vibrio antiquarius (strain Ex25)</name>
    <dbReference type="NCBI Taxonomy" id="150340"/>
    <lineage>
        <taxon>Bacteria</taxon>
        <taxon>Pseudomonadati</taxon>
        <taxon>Pseudomonadota</taxon>
        <taxon>Gammaproteobacteria</taxon>
        <taxon>Vibrionales</taxon>
        <taxon>Vibrionaceae</taxon>
        <taxon>Vibrio</taxon>
        <taxon>Vibrio diabolicus subgroup</taxon>
    </lineage>
</organism>
<name>A0ACA6QLT5_VIBAE</name>
<keyword evidence="2" id="KW-1185">Reference proteome</keyword>
<evidence type="ECO:0000313" key="1">
    <source>
        <dbReference type="EMBL" id="ACY51354.1"/>
    </source>
</evidence>
<evidence type="ECO:0000313" key="2">
    <source>
        <dbReference type="Proteomes" id="UP000002571"/>
    </source>
</evidence>
<gene>
    <name evidence="1" type="ordered locus">VEA_003194</name>
</gene>
<proteinExistence type="predicted"/>
<protein>
    <submittedName>
        <fullName evidence="1">Uncharacterized protein</fullName>
    </submittedName>
</protein>
<dbReference type="EMBL" id="CP001805">
    <property type="protein sequence ID" value="ACY51354.1"/>
    <property type="molecule type" value="Genomic_DNA"/>
</dbReference>
<sequence length="85" mass="9413">MSFDLFLVWFAVSEADLLVESQLCGIVSPKGLFGVVSSLSTALRVPSGFSDKRFETAPDLSFQKYVKQVLAKRQSTSNQSFRFGN</sequence>
<accession>A0ACA6QLT5</accession>
<reference evidence="1" key="1">
    <citation type="submission" date="2009-10" db="EMBL/GenBank/DDBJ databases">
        <authorList>
            <consortium name="Los Alamos National Laboratory (LANL)"/>
            <consortium name="National Microbial Pathogen Data Resource (NMPDR)"/>
            <person name="Munk A.C."/>
            <person name="Tapia R."/>
            <person name="Green L."/>
            <person name="Rogers Y."/>
            <person name="Detter J.C."/>
            <person name="Bruce D."/>
            <person name="Brettin T.S."/>
            <person name="Colwell R."/>
            <person name="Huq A."/>
            <person name="Grim C.J."/>
            <person name="Hasan N.A."/>
            <person name="Vonstein V."/>
            <person name="Bartels D."/>
        </authorList>
    </citation>
    <scope>NUCLEOTIDE SEQUENCE</scope>
    <source>
        <strain evidence="1">EX25</strain>
    </source>
</reference>